<dbReference type="RefSeq" id="XP_016589764.1">
    <property type="nucleotide sequence ID" value="XM_016728927.1"/>
</dbReference>
<reference evidence="2 3" key="2">
    <citation type="journal article" date="2015" name="Eukaryot. Cell">
        <title>Asexual propagation of a virulent clone complex in a human and feline outbreak of sporotrichosis.</title>
        <authorList>
            <person name="Teixeira Mde M."/>
            <person name="Rodrigues A.M."/>
            <person name="Tsui C.K."/>
            <person name="de Almeida L.G."/>
            <person name="Van Diepeningen A.D."/>
            <person name="van den Ende B.G."/>
            <person name="Fernandes G.F."/>
            <person name="Kano R."/>
            <person name="Hamelin R.C."/>
            <person name="Lopes-Bezerra L.M."/>
            <person name="Vasconcelos A.T."/>
            <person name="de Hoog S."/>
            <person name="de Camargo Z.P."/>
            <person name="Felipe M.S."/>
        </authorList>
    </citation>
    <scope>NUCLEOTIDE SEQUENCE [LARGE SCALE GENOMIC DNA]</scope>
    <source>
        <strain evidence="2 3">1099-18</strain>
    </source>
</reference>
<name>A0A0F2MBL1_SPOSC</name>
<feature type="region of interest" description="Disordered" evidence="1">
    <location>
        <begin position="90"/>
        <end position="133"/>
    </location>
</feature>
<gene>
    <name evidence="2" type="ORF">SPSK_02029</name>
</gene>
<accession>A0A0F2MBL1</accession>
<dbReference type="KEGG" id="ssck:SPSK_02029"/>
<dbReference type="GeneID" id="27664204"/>
<feature type="compositionally biased region" description="Polar residues" evidence="1">
    <location>
        <begin position="90"/>
        <end position="118"/>
    </location>
</feature>
<evidence type="ECO:0000313" key="3">
    <source>
        <dbReference type="Proteomes" id="UP000033710"/>
    </source>
</evidence>
<dbReference type="EMBL" id="AXCR01000005">
    <property type="protein sequence ID" value="KJR87088.1"/>
    <property type="molecule type" value="Genomic_DNA"/>
</dbReference>
<dbReference type="VEuPathDB" id="FungiDB:SPSK_02029"/>
<dbReference type="AlphaFoldDB" id="A0A0F2MBL1"/>
<evidence type="ECO:0000256" key="1">
    <source>
        <dbReference type="SAM" id="MobiDB-lite"/>
    </source>
</evidence>
<organism evidence="2 3">
    <name type="scientific">Sporothrix schenckii 1099-18</name>
    <dbReference type="NCBI Taxonomy" id="1397361"/>
    <lineage>
        <taxon>Eukaryota</taxon>
        <taxon>Fungi</taxon>
        <taxon>Dikarya</taxon>
        <taxon>Ascomycota</taxon>
        <taxon>Pezizomycotina</taxon>
        <taxon>Sordariomycetes</taxon>
        <taxon>Sordariomycetidae</taxon>
        <taxon>Ophiostomatales</taxon>
        <taxon>Ophiostomataceae</taxon>
        <taxon>Sporothrix</taxon>
    </lineage>
</organism>
<evidence type="ECO:0000313" key="2">
    <source>
        <dbReference type="EMBL" id="KJR87088.1"/>
    </source>
</evidence>
<reference evidence="2 3" key="1">
    <citation type="journal article" date="2014" name="BMC Genomics">
        <title>Comparative genomics of the major fungal agents of human and animal Sporotrichosis: Sporothrix schenckii and Sporothrix brasiliensis.</title>
        <authorList>
            <person name="Teixeira M.M."/>
            <person name="de Almeida L.G."/>
            <person name="Kubitschek-Barreira P."/>
            <person name="Alves F.L."/>
            <person name="Kioshima E.S."/>
            <person name="Abadio A.K."/>
            <person name="Fernandes L."/>
            <person name="Derengowski L.S."/>
            <person name="Ferreira K.S."/>
            <person name="Souza R.C."/>
            <person name="Ruiz J.C."/>
            <person name="de Andrade N.C."/>
            <person name="Paes H.C."/>
            <person name="Nicola A.M."/>
            <person name="Albuquerque P."/>
            <person name="Gerber A.L."/>
            <person name="Martins V.P."/>
            <person name="Peconick L.D."/>
            <person name="Neto A.V."/>
            <person name="Chaucanez C.B."/>
            <person name="Silva P.A."/>
            <person name="Cunha O.L."/>
            <person name="de Oliveira F.F."/>
            <person name="dos Santos T.C."/>
            <person name="Barros A.L."/>
            <person name="Soares M.A."/>
            <person name="de Oliveira L.M."/>
            <person name="Marini M.M."/>
            <person name="Villalobos-Duno H."/>
            <person name="Cunha M.M."/>
            <person name="de Hoog S."/>
            <person name="da Silveira J.F."/>
            <person name="Henrissat B."/>
            <person name="Nino-Vega G.A."/>
            <person name="Cisalpino P.S."/>
            <person name="Mora-Montes H.M."/>
            <person name="Almeida S.R."/>
            <person name="Stajich J.E."/>
            <person name="Lopes-Bezerra L.M."/>
            <person name="Vasconcelos A.T."/>
            <person name="Felipe M.S."/>
        </authorList>
    </citation>
    <scope>NUCLEOTIDE SEQUENCE [LARGE SCALE GENOMIC DNA]</scope>
    <source>
        <strain evidence="2 3">1099-18</strain>
    </source>
</reference>
<comment type="caution">
    <text evidence="2">The sequence shown here is derived from an EMBL/GenBank/DDBJ whole genome shotgun (WGS) entry which is preliminary data.</text>
</comment>
<dbReference type="Proteomes" id="UP000033710">
    <property type="component" value="Unassembled WGS sequence"/>
</dbReference>
<proteinExistence type="predicted"/>
<protein>
    <submittedName>
        <fullName evidence="2">Uncharacterized protein</fullName>
    </submittedName>
</protein>
<sequence>MRKAQEKQGIFHLVGTDNERNMDLWGKEGGRVDVWVVWFVLGGEGGTTQGPGNAEKERPETACEREGAIQTHATGAPGRGGVQHRLSMSVGNNNVQSSPVPEVQATQSGSFAAGQQSRPARRGQALETSAGVF</sequence>